<evidence type="ECO:0000313" key="3">
    <source>
        <dbReference type="Proteomes" id="UP000050424"/>
    </source>
</evidence>
<dbReference type="EMBL" id="LKCW01000409">
    <property type="protein sequence ID" value="KPM34074.1"/>
    <property type="molecule type" value="Genomic_DNA"/>
</dbReference>
<feature type="compositionally biased region" description="Basic and acidic residues" evidence="1">
    <location>
        <begin position="392"/>
        <end position="408"/>
    </location>
</feature>
<reference evidence="2 3" key="1">
    <citation type="submission" date="2015-09" db="EMBL/GenBank/DDBJ databases">
        <title>Draft genome of a European isolate of the apple canker pathogen Neonectria ditissima.</title>
        <authorList>
            <person name="Gomez-Cortecero A."/>
            <person name="Harrison R.J."/>
            <person name="Armitage A.D."/>
        </authorList>
    </citation>
    <scope>NUCLEOTIDE SEQUENCE [LARGE SCALE GENOMIC DNA]</scope>
    <source>
        <strain evidence="2 3">R09/05</strain>
    </source>
</reference>
<evidence type="ECO:0000313" key="2">
    <source>
        <dbReference type="EMBL" id="KPM34074.1"/>
    </source>
</evidence>
<protein>
    <submittedName>
        <fullName evidence="2">Uncharacterized protein</fullName>
    </submittedName>
</protein>
<keyword evidence="3" id="KW-1185">Reference proteome</keyword>
<comment type="caution">
    <text evidence="2">The sequence shown here is derived from an EMBL/GenBank/DDBJ whole genome shotgun (WGS) entry which is preliminary data.</text>
</comment>
<evidence type="ECO:0000256" key="1">
    <source>
        <dbReference type="SAM" id="MobiDB-lite"/>
    </source>
</evidence>
<gene>
    <name evidence="2" type="ORF">AK830_g12499</name>
</gene>
<feature type="region of interest" description="Disordered" evidence="1">
    <location>
        <begin position="361"/>
        <end position="409"/>
    </location>
</feature>
<dbReference type="AlphaFoldDB" id="A0A0P7AYX4"/>
<organism evidence="2 3">
    <name type="scientific">Neonectria ditissima</name>
    <dbReference type="NCBI Taxonomy" id="78410"/>
    <lineage>
        <taxon>Eukaryota</taxon>
        <taxon>Fungi</taxon>
        <taxon>Dikarya</taxon>
        <taxon>Ascomycota</taxon>
        <taxon>Pezizomycotina</taxon>
        <taxon>Sordariomycetes</taxon>
        <taxon>Hypocreomycetidae</taxon>
        <taxon>Hypocreales</taxon>
        <taxon>Nectriaceae</taxon>
        <taxon>Neonectria</taxon>
    </lineage>
</organism>
<sequence length="598" mass="67487">MAASGSTVFPWECRDREDQAKVAYNSPLRRANQSLAEENMRLKRILRDNGISWSPVALNHMKQLDPTARKTRSSMTAQDLGHPYLPMEVLLRILKFAMKSPYPIIDPLSSITSENLSDKERVRGNQIAIHFLSTCRALNVEGTRYFWESNEFVFTTPQAVRNFAELPFKFRQNLNHISFRIIARYYDDSRSRRHKLDRCYHSDLKKDQLLKVQLRPTETPLIRGGFRCYTWNQIVDFLEGLRAPYDPTFKSKKQPRPRLLPSLTSLRIDLVNFSDTLLPFSGSELHDITSHELGCTLNELQVTGMPFDDTGMKASAELSGMLKDEGLYLDGPASYIAQSRYLQPLSGKRWCARVIRSWKAKENHDEDSEDESNPHASATHNHTGLGALPPAPREEGHPPSSRDEETVIWKRVPASRDNTEREWIQFSRFSGYEMNDLDWDSEEEGICPCCGESHPGSSFLEYLLDEDIADQEQGGSPGGRAEVKVPRDVVSPDIAIRIDDAPSLTRDGPEVVNLNEPNPRFSPTPCALQPDTNESSSAAVFVFVRMVAAVGRMSSSIFSATVQELLSKRASLKPSICECPIPANETDRRIEAWVSPGA</sequence>
<dbReference type="STRING" id="78410.A0A0P7AYX4"/>
<dbReference type="Proteomes" id="UP000050424">
    <property type="component" value="Unassembled WGS sequence"/>
</dbReference>
<proteinExistence type="predicted"/>
<name>A0A0P7AYX4_9HYPO</name>
<dbReference type="OrthoDB" id="5279415at2759"/>
<accession>A0A0P7AYX4</accession>